<dbReference type="GeneID" id="97183285"/>
<reference evidence="1 2" key="1">
    <citation type="submission" date="2018-06" db="EMBL/GenBank/DDBJ databases">
        <authorList>
            <consortium name="Pathogen Informatics"/>
            <person name="Doyle S."/>
        </authorList>
    </citation>
    <scope>NUCLEOTIDE SEQUENCE [LARGE SCALE GENOMIC DNA]</scope>
    <source>
        <strain evidence="1 2">NCTC11343</strain>
    </source>
</reference>
<organism evidence="1 2">
    <name type="scientific">Sphingobacterium multivorum</name>
    <dbReference type="NCBI Taxonomy" id="28454"/>
    <lineage>
        <taxon>Bacteria</taxon>
        <taxon>Pseudomonadati</taxon>
        <taxon>Bacteroidota</taxon>
        <taxon>Sphingobacteriia</taxon>
        <taxon>Sphingobacteriales</taxon>
        <taxon>Sphingobacteriaceae</taxon>
        <taxon>Sphingobacterium</taxon>
    </lineage>
</organism>
<gene>
    <name evidence="1" type="ORF">NCTC11343_03420</name>
</gene>
<evidence type="ECO:0000313" key="1">
    <source>
        <dbReference type="EMBL" id="SPZ88320.1"/>
    </source>
</evidence>
<accession>A0A2X2LG94</accession>
<dbReference type="Proteomes" id="UP000251241">
    <property type="component" value="Unassembled WGS sequence"/>
</dbReference>
<evidence type="ECO:0000313" key="2">
    <source>
        <dbReference type="Proteomes" id="UP000251241"/>
    </source>
</evidence>
<dbReference type="EMBL" id="UAUU01000009">
    <property type="protein sequence ID" value="SPZ88320.1"/>
    <property type="molecule type" value="Genomic_DNA"/>
</dbReference>
<dbReference type="RefSeq" id="WP_112375250.1">
    <property type="nucleotide sequence ID" value="NZ_CP069793.1"/>
</dbReference>
<name>A0A2X2LG94_SPHMU</name>
<dbReference type="AlphaFoldDB" id="A0A2X2LG94"/>
<protein>
    <submittedName>
        <fullName evidence="1">Uncharacterized protein</fullName>
    </submittedName>
</protein>
<proteinExistence type="predicted"/>
<sequence length="96" mass="9939">MSKGKANVDTGRATATGRVQVAKYDHKMKNVFTRKELTVESKFNTSSLTPNQVAAEGNVQTAGGLIVDRTTSKGLGNSARAVTTGAGAGVGSQNNR</sequence>